<proteinExistence type="inferred from homology"/>
<dbReference type="InterPro" id="IPR050249">
    <property type="entry name" value="Pseudomonas-type_ThrB"/>
</dbReference>
<accession>A0AA90P251</accession>
<dbReference type="RefSeq" id="WP_305160360.1">
    <property type="nucleotide sequence ID" value="NZ_JAUUTW010000010.1"/>
</dbReference>
<dbReference type="PANTHER" id="PTHR21064">
    <property type="entry name" value="AMINOGLYCOSIDE PHOSPHOTRANSFERASE DOMAIN-CONTAINING PROTEIN-RELATED"/>
    <property type="match status" value="1"/>
</dbReference>
<dbReference type="SUPFAM" id="SSF56112">
    <property type="entry name" value="Protein kinase-like (PK-like)"/>
    <property type="match status" value="1"/>
</dbReference>
<organism evidence="3 4">
    <name type="scientific">Peribacillus frigoritolerans</name>
    <dbReference type="NCBI Taxonomy" id="450367"/>
    <lineage>
        <taxon>Bacteria</taxon>
        <taxon>Bacillati</taxon>
        <taxon>Bacillota</taxon>
        <taxon>Bacilli</taxon>
        <taxon>Bacillales</taxon>
        <taxon>Bacillaceae</taxon>
        <taxon>Peribacillus</taxon>
    </lineage>
</organism>
<evidence type="ECO:0000259" key="2">
    <source>
        <dbReference type="Pfam" id="PF01636"/>
    </source>
</evidence>
<dbReference type="InterPro" id="IPR011009">
    <property type="entry name" value="Kinase-like_dom_sf"/>
</dbReference>
<dbReference type="GO" id="GO:0019202">
    <property type="term" value="F:amino acid kinase activity"/>
    <property type="evidence" value="ECO:0007669"/>
    <property type="project" value="TreeGrafter"/>
</dbReference>
<reference evidence="3" key="1">
    <citation type="submission" date="2023-07" db="EMBL/GenBank/DDBJ databases">
        <title>Murine gut Bacillus species.</title>
        <authorList>
            <person name="Gutman E."/>
            <person name="Hashuel R."/>
            <person name="Litvak Y."/>
        </authorList>
    </citation>
    <scope>NUCLEOTIDE SEQUENCE</scope>
    <source>
        <strain evidence="3">RU293</strain>
    </source>
</reference>
<protein>
    <submittedName>
        <fullName evidence="3">Phosphotransferase</fullName>
    </submittedName>
</protein>
<dbReference type="Gene3D" id="3.30.200.20">
    <property type="entry name" value="Phosphorylase Kinase, domain 1"/>
    <property type="match status" value="1"/>
</dbReference>
<dbReference type="AlphaFoldDB" id="A0AA90P251"/>
<feature type="domain" description="Aminoglycoside phosphotransferase" evidence="2">
    <location>
        <begin position="26"/>
        <end position="258"/>
    </location>
</feature>
<comment type="caution">
    <text evidence="3">The sequence shown here is derived from an EMBL/GenBank/DDBJ whole genome shotgun (WGS) entry which is preliminary data.</text>
</comment>
<gene>
    <name evidence="3" type="ORF">Q8G36_11850</name>
</gene>
<evidence type="ECO:0000313" key="4">
    <source>
        <dbReference type="Proteomes" id="UP001178275"/>
    </source>
</evidence>
<dbReference type="Gene3D" id="3.90.1200.10">
    <property type="match status" value="1"/>
</dbReference>
<dbReference type="Proteomes" id="UP001178275">
    <property type="component" value="Unassembled WGS sequence"/>
</dbReference>
<evidence type="ECO:0000256" key="1">
    <source>
        <dbReference type="ARBA" id="ARBA00038240"/>
    </source>
</evidence>
<dbReference type="InterPro" id="IPR002575">
    <property type="entry name" value="Aminoglycoside_PTrfase"/>
</dbReference>
<comment type="similarity">
    <text evidence="1">Belongs to the pseudomonas-type ThrB family.</text>
</comment>
<dbReference type="PANTHER" id="PTHR21064:SF6">
    <property type="entry name" value="AMINOGLYCOSIDE PHOSPHOTRANSFERASE DOMAIN-CONTAINING PROTEIN"/>
    <property type="match status" value="1"/>
</dbReference>
<name>A0AA90P251_9BACI</name>
<sequence>MDFPLGDLQSICREFGIGDLIAVEGRLGGFVNTNLKIKTVKGLFVIRIYREKFDPQRIHYAHDIISILRSSNVPALMPIQNKFENYFSTYNDHFIEVTPFVQANHFQWIPNQAYFSGIMLRKMHQTLMHVKKDPPPRQTIYDYYNWSVLDDMSKLQPLYNWTSQNIFEIYQINELILNHSRNLKCISIDLPTTILHGDWHPGNQLYQKNGEVCCILDFDSIQRGECVFDVAYTLYFYLLKDKSEALGKPFLQGYGVLSEQEQMVLPVMIAKLGLFFGSFINKGDLEFSKQKELVEWVLSHEGIKTLQDMVRPDIAR</sequence>
<evidence type="ECO:0000313" key="3">
    <source>
        <dbReference type="EMBL" id="MDP1451762.1"/>
    </source>
</evidence>
<dbReference type="EMBL" id="JAUUTW010000010">
    <property type="protein sequence ID" value="MDP1451762.1"/>
    <property type="molecule type" value="Genomic_DNA"/>
</dbReference>
<dbReference type="Pfam" id="PF01636">
    <property type="entry name" value="APH"/>
    <property type="match status" value="1"/>
</dbReference>